<accession>A0A8I2HCR6</accession>
<name>A0A8I2HCR6_9GAMM</name>
<keyword evidence="5" id="KW-1185">Reference proteome</keyword>
<protein>
    <submittedName>
        <fullName evidence="2">Uncharacterized protein</fullName>
    </submittedName>
</protein>
<reference evidence="2" key="1">
    <citation type="submission" date="2019-10" db="EMBL/GenBank/DDBJ databases">
        <authorList>
            <person name="Paulsen S."/>
        </authorList>
    </citation>
    <scope>NUCLEOTIDE SEQUENCE</scope>
    <source>
        <strain evidence="2">LMG 19692</strain>
    </source>
</reference>
<evidence type="ECO:0000313" key="3">
    <source>
        <dbReference type="EMBL" id="WOX30439.1"/>
    </source>
</evidence>
<dbReference type="RefSeq" id="WP_010606842.1">
    <property type="nucleotide sequence ID" value="NZ_CBCSDF010000028.1"/>
</dbReference>
<proteinExistence type="predicted"/>
<dbReference type="EMBL" id="CP137578">
    <property type="protein sequence ID" value="WOX30439.1"/>
    <property type="molecule type" value="Genomic_DNA"/>
</dbReference>
<evidence type="ECO:0000313" key="4">
    <source>
        <dbReference type="Proteomes" id="UP000646877"/>
    </source>
</evidence>
<dbReference type="AlphaFoldDB" id="A0A8I2HCR6"/>
<dbReference type="Proteomes" id="UP001304419">
    <property type="component" value="Chromosome 1"/>
</dbReference>
<feature type="transmembrane region" description="Helical" evidence="1">
    <location>
        <begin position="97"/>
        <end position="116"/>
    </location>
</feature>
<keyword evidence="1" id="KW-0812">Transmembrane</keyword>
<dbReference type="EMBL" id="WEIA01000027">
    <property type="protein sequence ID" value="NLR24286.1"/>
    <property type="molecule type" value="Genomic_DNA"/>
</dbReference>
<keyword evidence="1" id="KW-1133">Transmembrane helix</keyword>
<sequence>MSDNELPLERKQEEEGYRLLYDVMKHLTTISTGTLVILVSFLTKVFSQPEWVYLIPVVMVSFLISIVSSLFSMLYISDAIQKVEMNENTKTYAQNSYLVAGGSFIMGIIMLIVFATKNLI</sequence>
<feature type="transmembrane region" description="Helical" evidence="1">
    <location>
        <begin position="27"/>
        <end position="47"/>
    </location>
</feature>
<evidence type="ECO:0000313" key="2">
    <source>
        <dbReference type="EMBL" id="NLR24286.1"/>
    </source>
</evidence>
<evidence type="ECO:0000313" key="5">
    <source>
        <dbReference type="Proteomes" id="UP001304419"/>
    </source>
</evidence>
<evidence type="ECO:0000256" key="1">
    <source>
        <dbReference type="SAM" id="Phobius"/>
    </source>
</evidence>
<dbReference type="Proteomes" id="UP000646877">
    <property type="component" value="Unassembled WGS sequence"/>
</dbReference>
<organism evidence="2 4">
    <name type="scientific">Pseudoalteromonas maricaloris</name>
    <dbReference type="NCBI Taxonomy" id="184924"/>
    <lineage>
        <taxon>Bacteria</taxon>
        <taxon>Pseudomonadati</taxon>
        <taxon>Pseudomonadota</taxon>
        <taxon>Gammaproteobacteria</taxon>
        <taxon>Alteromonadales</taxon>
        <taxon>Pseudoalteromonadaceae</taxon>
        <taxon>Pseudoalteromonas</taxon>
    </lineage>
</organism>
<keyword evidence="1" id="KW-0472">Membrane</keyword>
<reference evidence="3 5" key="2">
    <citation type="submission" date="2023-10" db="EMBL/GenBank/DDBJ databases">
        <title>To unveil natural product biosynthetic capacity in Pseudoalteromonas.</title>
        <authorList>
            <person name="Wang J."/>
        </authorList>
    </citation>
    <scope>NUCLEOTIDE SEQUENCE [LARGE SCALE GENOMIC DNA]</scope>
    <source>
        <strain evidence="3 5">DSM 15914</strain>
    </source>
</reference>
<gene>
    <name evidence="2" type="ORF">F9Y85_23835</name>
    <name evidence="3" type="ORF">R5H13_09330</name>
</gene>
<feature type="transmembrane region" description="Helical" evidence="1">
    <location>
        <begin position="53"/>
        <end position="76"/>
    </location>
</feature>